<dbReference type="AlphaFoldDB" id="A0AAD3CI27"/>
<dbReference type="Proteomes" id="UP001054902">
    <property type="component" value="Unassembled WGS sequence"/>
</dbReference>
<dbReference type="Gene3D" id="1.10.150.570">
    <property type="entry name" value="GidA associated domain, C-terminal subdomain"/>
    <property type="match status" value="1"/>
</dbReference>
<dbReference type="SUPFAM" id="SSF51905">
    <property type="entry name" value="FAD/NAD(P)-binding domain"/>
    <property type="match status" value="1"/>
</dbReference>
<dbReference type="InterPro" id="IPR047001">
    <property type="entry name" value="MnmG_C_subdom"/>
</dbReference>
<dbReference type="GO" id="GO:0050660">
    <property type="term" value="F:flavin adenine dinucleotide binding"/>
    <property type="evidence" value="ECO:0007669"/>
    <property type="project" value="InterPro"/>
</dbReference>
<keyword evidence="7" id="KW-1185">Reference proteome</keyword>
<comment type="similarity">
    <text evidence="2">Belongs to the MnmG family.</text>
</comment>
<evidence type="ECO:0000259" key="5">
    <source>
        <dbReference type="SMART" id="SM01228"/>
    </source>
</evidence>
<dbReference type="PANTHER" id="PTHR11806">
    <property type="entry name" value="GLUCOSE INHIBITED DIVISION PROTEIN A"/>
    <property type="match status" value="1"/>
</dbReference>
<accession>A0AAD3CI27</accession>
<organism evidence="6 7">
    <name type="scientific">Chaetoceros tenuissimus</name>
    <dbReference type="NCBI Taxonomy" id="426638"/>
    <lineage>
        <taxon>Eukaryota</taxon>
        <taxon>Sar</taxon>
        <taxon>Stramenopiles</taxon>
        <taxon>Ochrophyta</taxon>
        <taxon>Bacillariophyta</taxon>
        <taxon>Coscinodiscophyceae</taxon>
        <taxon>Chaetocerotophycidae</taxon>
        <taxon>Chaetocerotales</taxon>
        <taxon>Chaetocerotaceae</taxon>
        <taxon>Chaetoceros</taxon>
    </lineage>
</organism>
<dbReference type="GO" id="GO:0002098">
    <property type="term" value="P:tRNA wobble uridine modification"/>
    <property type="evidence" value="ECO:0007669"/>
    <property type="project" value="InterPro"/>
</dbReference>
<evidence type="ECO:0000313" key="6">
    <source>
        <dbReference type="EMBL" id="GFH45246.1"/>
    </source>
</evidence>
<dbReference type="HAMAP" id="MF_00129">
    <property type="entry name" value="MnmG_GidA"/>
    <property type="match status" value="1"/>
</dbReference>
<reference evidence="6 7" key="1">
    <citation type="journal article" date="2021" name="Sci. Rep.">
        <title>The genome of the diatom Chaetoceros tenuissimus carries an ancient integrated fragment of an extant virus.</title>
        <authorList>
            <person name="Hongo Y."/>
            <person name="Kimura K."/>
            <person name="Takaki Y."/>
            <person name="Yoshida Y."/>
            <person name="Baba S."/>
            <person name="Kobayashi G."/>
            <person name="Nagasaki K."/>
            <person name="Hano T."/>
            <person name="Tomaru Y."/>
        </authorList>
    </citation>
    <scope>NUCLEOTIDE SEQUENCE [LARGE SCALE GENOMIC DNA]</scope>
    <source>
        <strain evidence="6 7">NIES-3715</strain>
    </source>
</reference>
<evidence type="ECO:0000256" key="1">
    <source>
        <dbReference type="ARBA" id="ARBA00001974"/>
    </source>
</evidence>
<dbReference type="InterPro" id="IPR002218">
    <property type="entry name" value="MnmG-rel"/>
</dbReference>
<dbReference type="FunFam" id="3.50.50.60:FF:000002">
    <property type="entry name" value="tRNA uridine 5-carboxymethylaminomethyl modification enzyme MnmG"/>
    <property type="match status" value="1"/>
</dbReference>
<dbReference type="Pfam" id="PF01134">
    <property type="entry name" value="GIDA"/>
    <property type="match status" value="1"/>
</dbReference>
<evidence type="ECO:0000256" key="2">
    <source>
        <dbReference type="ARBA" id="ARBA00007653"/>
    </source>
</evidence>
<gene>
    <name evidence="6" type="ORF">CTEN210_01720</name>
</gene>
<dbReference type="Pfam" id="PF21680">
    <property type="entry name" value="GIDA_C_1st"/>
    <property type="match status" value="1"/>
</dbReference>
<dbReference type="InterPro" id="IPR036188">
    <property type="entry name" value="FAD/NAD-bd_sf"/>
</dbReference>
<sequence>MLKLSQSFSTTTRKASLIRSSSRLFASSAEEYDVVVIGGGHAGCEACTAAARTGAKTALLTQNLSTIGELSCNPSIGGIGKGHLVREIDALGGVMGDVADKAGIHFRMLNRRKGPAVRGPRGQMDRDLYKNNMQASLSNYENLHLVEGSVEDLLLDEGDQIDSVVSFVDPTEDLTLLNSLSNSKGASLSSSDANKDKRKARIRGVVVKNEDGSTTEIMAKCVVITTGTFLRGVLMLGKDRYSGGRHLRDSEEVEPPSVGLANTLARFGFPLGRLKTGTPARLDGKTIDWDACTIQPSENPAAPFSHIRQFLGEQPPNVAKNTLIDCYMSRTNEETHKLVMDYAHTLPEYDGMDGKGNGPRYCPSIYKKVERFPDRNGHNSFLEPEGLNTDLVYPNGMSGPYPPEIQEMIFRTMPGLANVEIVRPGYDVEYDYVNPQSLTHTLETKTISGLFLAGQICGTTGYEEAGAQGVIAGANAGRAAVASYDGDSASPFILGRDEGYIGVLIDDLVTRGTQEPYRMFTSRAEYRISLRADNADLRLTRKGVEYGVVRDEERIASVEAREMLIEDRVNVLRNFKLFVTDWAERDGTDLMAGDAMNRKGREGHKKSGEEVLGMPHVTLESVEKIVAEVQQEERERALAAAAAGDDVEIPSVIQGSPPSIYDTVEATIKYKSYVSRQHKDMESWRKAQGVRIPPELEYNHESLPTLSKEELEKLSKIRPSTFAEASQISGMTPQSLVYLYHVVTKRIKDKDSKKAKAAIN</sequence>
<comment type="cofactor">
    <cofactor evidence="1">
        <name>FAD</name>
        <dbReference type="ChEBI" id="CHEBI:57692"/>
    </cofactor>
</comment>
<dbReference type="SMART" id="SM01228">
    <property type="entry name" value="GIDA_assoc_3"/>
    <property type="match status" value="1"/>
</dbReference>
<keyword evidence="3" id="KW-0285">Flavoprotein</keyword>
<dbReference type="GO" id="GO:0005737">
    <property type="term" value="C:cytoplasm"/>
    <property type="evidence" value="ECO:0007669"/>
    <property type="project" value="UniProtKB-ARBA"/>
</dbReference>
<evidence type="ECO:0000313" key="7">
    <source>
        <dbReference type="Proteomes" id="UP001054902"/>
    </source>
</evidence>
<evidence type="ECO:0000256" key="4">
    <source>
        <dbReference type="ARBA" id="ARBA00022827"/>
    </source>
</evidence>
<dbReference type="Pfam" id="PF13932">
    <property type="entry name" value="SAM_GIDA_C"/>
    <property type="match status" value="1"/>
</dbReference>
<protein>
    <recommendedName>
        <fullName evidence="5">tRNA uridine 5-carboxymethylaminomethyl modification enzyme C-terminal subdomain domain-containing protein</fullName>
    </recommendedName>
</protein>
<proteinExistence type="inferred from homology"/>
<dbReference type="EMBL" id="BLLK01000020">
    <property type="protein sequence ID" value="GFH45246.1"/>
    <property type="molecule type" value="Genomic_DNA"/>
</dbReference>
<evidence type="ECO:0000256" key="3">
    <source>
        <dbReference type="ARBA" id="ARBA00022630"/>
    </source>
</evidence>
<dbReference type="InterPro" id="IPR049312">
    <property type="entry name" value="GIDA_C_N"/>
</dbReference>
<comment type="caution">
    <text evidence="6">The sequence shown here is derived from an EMBL/GenBank/DDBJ whole genome shotgun (WGS) entry which is preliminary data.</text>
</comment>
<name>A0AAD3CI27_9STRA</name>
<dbReference type="PANTHER" id="PTHR11806:SF0">
    <property type="entry name" value="PROTEIN MTO1 HOMOLOG, MITOCHONDRIAL"/>
    <property type="match status" value="1"/>
</dbReference>
<keyword evidence="4" id="KW-0274">FAD</keyword>
<feature type="domain" description="tRNA uridine 5-carboxymethylaminomethyl modification enzyme C-terminal subdomain" evidence="5">
    <location>
        <begin position="668"/>
        <end position="741"/>
    </location>
</feature>
<dbReference type="InterPro" id="IPR040131">
    <property type="entry name" value="MnmG_N"/>
</dbReference>
<dbReference type="InterPro" id="IPR004416">
    <property type="entry name" value="MnmG"/>
</dbReference>
<dbReference type="InterPro" id="IPR026904">
    <property type="entry name" value="MnmG_C"/>
</dbReference>
<dbReference type="GO" id="GO:0030488">
    <property type="term" value="P:tRNA methylation"/>
    <property type="evidence" value="ECO:0007669"/>
    <property type="project" value="TreeGrafter"/>
</dbReference>
<dbReference type="Gene3D" id="3.50.50.60">
    <property type="entry name" value="FAD/NAD(P)-binding domain"/>
    <property type="match status" value="2"/>
</dbReference>
<dbReference type="InterPro" id="IPR044920">
    <property type="entry name" value="MnmG_C_subdom_sf"/>
</dbReference>